<accession>A0A158Q692</accession>
<evidence type="ECO:0000313" key="2">
    <source>
        <dbReference type="EMBL" id="VDN53141.1"/>
    </source>
</evidence>
<dbReference type="AlphaFoldDB" id="A0A158Q692"/>
<evidence type="ECO:0000313" key="4">
    <source>
        <dbReference type="Proteomes" id="UP000274756"/>
    </source>
</evidence>
<dbReference type="EMBL" id="UYYG01000105">
    <property type="protein sequence ID" value="VDN53141.1"/>
    <property type="molecule type" value="Genomic_DNA"/>
</dbReference>
<evidence type="ECO:0000313" key="3">
    <source>
        <dbReference type="Proteomes" id="UP000038040"/>
    </source>
</evidence>
<sequence length="238" mass="28558">MIDMMLKNREAQLAKLVDIQKKLEVAEKIEICRRIRNGMTNPESGRRAKPSRSLSRNRRDINNRRRRSSAGVEDKDLIKKIEREYEEPPIENPSLVYNRLSVKILKYRFLHKLDDKTLSTYMDQLRRQLNKLERFREISFGPHSIARHQGEQHQSWFFRRRSLPTLQTSDQTNNQHASLRYSNLPTCPFISKQRRNSESNRLPSIGKRLRNKIRSNELQFPNRLWPIGRNFRENFEIF</sequence>
<reference evidence="5" key="1">
    <citation type="submission" date="2016-04" db="UniProtKB">
        <authorList>
            <consortium name="WormBaseParasite"/>
        </authorList>
    </citation>
    <scope>IDENTIFICATION</scope>
</reference>
<evidence type="ECO:0000313" key="5">
    <source>
        <dbReference type="WBParaSite" id="DME_0000940301-mRNA-1"/>
    </source>
</evidence>
<protein>
    <submittedName>
        <fullName evidence="2 5">Uncharacterized protein</fullName>
    </submittedName>
</protein>
<dbReference type="Proteomes" id="UP000038040">
    <property type="component" value="Unplaced"/>
</dbReference>
<name>A0A158Q692_DRAME</name>
<dbReference type="STRING" id="318479.A0A158Q692"/>
<proteinExistence type="predicted"/>
<dbReference type="WBParaSite" id="DME_0000940301-mRNA-1">
    <property type="protein sequence ID" value="DME_0000940301-mRNA-1"/>
    <property type="gene ID" value="DME_0000940301"/>
</dbReference>
<feature type="region of interest" description="Disordered" evidence="1">
    <location>
        <begin position="39"/>
        <end position="73"/>
    </location>
</feature>
<evidence type="ECO:0000256" key="1">
    <source>
        <dbReference type="SAM" id="MobiDB-lite"/>
    </source>
</evidence>
<dbReference type="OrthoDB" id="5838632at2759"/>
<gene>
    <name evidence="2" type="ORF">DME_LOCUS3114</name>
</gene>
<dbReference type="Proteomes" id="UP000274756">
    <property type="component" value="Unassembled WGS sequence"/>
</dbReference>
<organism evidence="3 5">
    <name type="scientific">Dracunculus medinensis</name>
    <name type="common">Guinea worm</name>
    <dbReference type="NCBI Taxonomy" id="318479"/>
    <lineage>
        <taxon>Eukaryota</taxon>
        <taxon>Metazoa</taxon>
        <taxon>Ecdysozoa</taxon>
        <taxon>Nematoda</taxon>
        <taxon>Chromadorea</taxon>
        <taxon>Rhabditida</taxon>
        <taxon>Spirurina</taxon>
        <taxon>Dracunculoidea</taxon>
        <taxon>Dracunculidae</taxon>
        <taxon>Dracunculus</taxon>
    </lineage>
</organism>
<reference evidence="2 4" key="2">
    <citation type="submission" date="2018-11" db="EMBL/GenBank/DDBJ databases">
        <authorList>
            <consortium name="Pathogen Informatics"/>
        </authorList>
    </citation>
    <scope>NUCLEOTIDE SEQUENCE [LARGE SCALE GENOMIC DNA]</scope>
</reference>
<keyword evidence="4" id="KW-1185">Reference proteome</keyword>